<organism evidence="1 2">
    <name type="scientific">Halocatena marina</name>
    <dbReference type="NCBI Taxonomy" id="2934937"/>
    <lineage>
        <taxon>Archaea</taxon>
        <taxon>Methanobacteriati</taxon>
        <taxon>Methanobacteriota</taxon>
        <taxon>Stenosarchaea group</taxon>
        <taxon>Halobacteria</taxon>
        <taxon>Halobacteriales</taxon>
        <taxon>Natronomonadaceae</taxon>
        <taxon>Halocatena</taxon>
    </lineage>
</organism>
<sequence>MISMSKKEGFSRRGFIKNTAAIGTAGLFATTESACNWGLSVPDRFTRRYSTL</sequence>
<proteinExistence type="predicted"/>
<gene>
    <name evidence="1" type="ORF">ACFQL7_28720</name>
</gene>
<evidence type="ECO:0000313" key="2">
    <source>
        <dbReference type="Proteomes" id="UP001596417"/>
    </source>
</evidence>
<dbReference type="Proteomes" id="UP001596417">
    <property type="component" value="Unassembled WGS sequence"/>
</dbReference>
<dbReference type="EMBL" id="JBHTAX010000008">
    <property type="protein sequence ID" value="MFC7193387.1"/>
    <property type="molecule type" value="Genomic_DNA"/>
</dbReference>
<name>A0ABD5YX17_9EURY</name>
<dbReference type="NCBIfam" id="TIGR01409">
    <property type="entry name" value="TAT_signal_seq"/>
    <property type="match status" value="1"/>
</dbReference>
<dbReference type="RefSeq" id="WP_390207169.1">
    <property type="nucleotide sequence ID" value="NZ_JBHTAX010000008.1"/>
</dbReference>
<dbReference type="PROSITE" id="PS51318">
    <property type="entry name" value="TAT"/>
    <property type="match status" value="1"/>
</dbReference>
<reference evidence="1 2" key="1">
    <citation type="journal article" date="2019" name="Int. J. Syst. Evol. Microbiol.">
        <title>The Global Catalogue of Microorganisms (GCM) 10K type strain sequencing project: providing services to taxonomists for standard genome sequencing and annotation.</title>
        <authorList>
            <consortium name="The Broad Institute Genomics Platform"/>
            <consortium name="The Broad Institute Genome Sequencing Center for Infectious Disease"/>
            <person name="Wu L."/>
            <person name="Ma J."/>
        </authorList>
    </citation>
    <scope>NUCLEOTIDE SEQUENCE [LARGE SCALE GENOMIC DNA]</scope>
    <source>
        <strain evidence="1 2">RDMS1</strain>
    </source>
</reference>
<comment type="caution">
    <text evidence="1">The sequence shown here is derived from an EMBL/GenBank/DDBJ whole genome shotgun (WGS) entry which is preliminary data.</text>
</comment>
<dbReference type="AlphaFoldDB" id="A0ABD5YX17"/>
<dbReference type="InterPro" id="IPR019546">
    <property type="entry name" value="TAT_signal_bac_arc"/>
</dbReference>
<accession>A0ABD5YX17</accession>
<evidence type="ECO:0000313" key="1">
    <source>
        <dbReference type="EMBL" id="MFC7193387.1"/>
    </source>
</evidence>
<dbReference type="InterPro" id="IPR006311">
    <property type="entry name" value="TAT_signal"/>
</dbReference>
<keyword evidence="2" id="KW-1185">Reference proteome</keyword>
<protein>
    <submittedName>
        <fullName evidence="1">Twin-arginine translocation signal domain-containing protein</fullName>
    </submittedName>
</protein>